<dbReference type="Proteomes" id="UP000287033">
    <property type="component" value="Unassembled WGS sequence"/>
</dbReference>
<keyword evidence="3" id="KW-1185">Reference proteome</keyword>
<organism evidence="2 3">
    <name type="scientific">Chiloscyllium punctatum</name>
    <name type="common">Brownbanded bambooshark</name>
    <name type="synonym">Hemiscyllium punctatum</name>
    <dbReference type="NCBI Taxonomy" id="137246"/>
    <lineage>
        <taxon>Eukaryota</taxon>
        <taxon>Metazoa</taxon>
        <taxon>Chordata</taxon>
        <taxon>Craniata</taxon>
        <taxon>Vertebrata</taxon>
        <taxon>Chondrichthyes</taxon>
        <taxon>Elasmobranchii</taxon>
        <taxon>Galeomorphii</taxon>
        <taxon>Galeoidea</taxon>
        <taxon>Orectolobiformes</taxon>
        <taxon>Hemiscylliidae</taxon>
        <taxon>Chiloscyllium</taxon>
    </lineage>
</organism>
<evidence type="ECO:0000313" key="3">
    <source>
        <dbReference type="Proteomes" id="UP000287033"/>
    </source>
</evidence>
<proteinExistence type="predicted"/>
<evidence type="ECO:0000256" key="1">
    <source>
        <dbReference type="SAM" id="MobiDB-lite"/>
    </source>
</evidence>
<gene>
    <name evidence="2" type="ORF">chiPu_0004897</name>
</gene>
<feature type="compositionally biased region" description="Basic and acidic residues" evidence="1">
    <location>
        <begin position="25"/>
        <end position="40"/>
    </location>
</feature>
<evidence type="ECO:0000313" key="2">
    <source>
        <dbReference type="EMBL" id="GCC26480.1"/>
    </source>
</evidence>
<dbReference type="EMBL" id="BEZZ01000125">
    <property type="protein sequence ID" value="GCC26480.1"/>
    <property type="molecule type" value="Genomic_DNA"/>
</dbReference>
<accession>A0A401S811</accession>
<protein>
    <submittedName>
        <fullName evidence="2">Uncharacterized protein</fullName>
    </submittedName>
</protein>
<dbReference type="AlphaFoldDB" id="A0A401S811"/>
<name>A0A401S811_CHIPU</name>
<reference evidence="2 3" key="1">
    <citation type="journal article" date="2018" name="Nat. Ecol. Evol.">
        <title>Shark genomes provide insights into elasmobranch evolution and the origin of vertebrates.</title>
        <authorList>
            <person name="Hara Y"/>
            <person name="Yamaguchi K"/>
            <person name="Onimaru K"/>
            <person name="Kadota M"/>
            <person name="Koyanagi M"/>
            <person name="Keeley SD"/>
            <person name="Tatsumi K"/>
            <person name="Tanaka K"/>
            <person name="Motone F"/>
            <person name="Kageyama Y"/>
            <person name="Nozu R"/>
            <person name="Adachi N"/>
            <person name="Nishimura O"/>
            <person name="Nakagawa R"/>
            <person name="Tanegashima C"/>
            <person name="Kiyatake I"/>
            <person name="Matsumoto R"/>
            <person name="Murakumo K"/>
            <person name="Nishida K"/>
            <person name="Terakita A"/>
            <person name="Kuratani S"/>
            <person name="Sato K"/>
            <person name="Hyodo S Kuraku.S."/>
        </authorList>
    </citation>
    <scope>NUCLEOTIDE SEQUENCE [LARGE SCALE GENOMIC DNA]</scope>
</reference>
<sequence length="126" mass="13916">MREVPAANQNAPAVDSHAHGSRPPFTRERERESLERWGGEHRDWCRESAPAERDCEVSAKDRQVGKLVSENPALPGVSVGITSRTGLALNHVQGNLQPLLIRLIHVELVCLLVLGQEAKGYPYSQC</sequence>
<feature type="region of interest" description="Disordered" evidence="1">
    <location>
        <begin position="1"/>
        <end position="40"/>
    </location>
</feature>
<comment type="caution">
    <text evidence="2">The sequence shown here is derived from an EMBL/GenBank/DDBJ whole genome shotgun (WGS) entry which is preliminary data.</text>
</comment>